<proteinExistence type="predicted"/>
<keyword evidence="9" id="KW-0560">Oxidoreductase</keyword>
<dbReference type="Pfam" id="PF02665">
    <property type="entry name" value="Nitrate_red_gam"/>
    <property type="match status" value="1"/>
</dbReference>
<evidence type="ECO:0000256" key="9">
    <source>
        <dbReference type="ARBA" id="ARBA00023002"/>
    </source>
</evidence>
<accession>A0ABW3YJG7</accession>
<gene>
    <name evidence="15" type="primary">narI</name>
    <name evidence="15" type="ORF">ACFQ4H_21305</name>
</gene>
<dbReference type="RefSeq" id="WP_377572935.1">
    <property type="nucleotide sequence ID" value="NZ_JBHTMP010000034.1"/>
</dbReference>
<evidence type="ECO:0000256" key="11">
    <source>
        <dbReference type="ARBA" id="ARBA00023063"/>
    </source>
</evidence>
<feature type="transmembrane region" description="Helical" evidence="13">
    <location>
        <begin position="57"/>
        <end position="79"/>
    </location>
</feature>
<keyword evidence="4" id="KW-0349">Heme</keyword>
<evidence type="ECO:0000256" key="8">
    <source>
        <dbReference type="ARBA" id="ARBA00022989"/>
    </source>
</evidence>
<evidence type="ECO:0000313" key="15">
    <source>
        <dbReference type="EMBL" id="MFD1323627.1"/>
    </source>
</evidence>
<feature type="transmembrane region" description="Helical" evidence="13">
    <location>
        <begin position="131"/>
        <end position="153"/>
    </location>
</feature>
<dbReference type="SUPFAM" id="SSF103501">
    <property type="entry name" value="Respiratory nitrate reductase 1 gamma chain"/>
    <property type="match status" value="1"/>
</dbReference>
<evidence type="ECO:0000256" key="10">
    <source>
        <dbReference type="ARBA" id="ARBA00023004"/>
    </source>
</evidence>
<keyword evidence="12 13" id="KW-0472">Membrane</keyword>
<dbReference type="Gene3D" id="1.20.950.20">
    <property type="entry name" value="Transmembrane di-heme cytochromes, Chain C"/>
    <property type="match status" value="1"/>
</dbReference>
<keyword evidence="5 13" id="KW-0812">Transmembrane</keyword>
<dbReference type="PANTHER" id="PTHR30598:SF3">
    <property type="entry name" value="RESPIRATORY NITRATE REDUCTASE 1 GAMMA CHAIN"/>
    <property type="match status" value="1"/>
</dbReference>
<keyword evidence="8 13" id="KW-1133">Transmembrane helix</keyword>
<evidence type="ECO:0000256" key="2">
    <source>
        <dbReference type="ARBA" id="ARBA00022448"/>
    </source>
</evidence>
<feature type="transmembrane region" description="Helical" evidence="13">
    <location>
        <begin position="194"/>
        <end position="218"/>
    </location>
</feature>
<evidence type="ECO:0000256" key="4">
    <source>
        <dbReference type="ARBA" id="ARBA00022617"/>
    </source>
</evidence>
<evidence type="ECO:0000256" key="7">
    <source>
        <dbReference type="ARBA" id="ARBA00022982"/>
    </source>
</evidence>
<reference evidence="16" key="1">
    <citation type="journal article" date="2019" name="Int. J. Syst. Evol. Microbiol.">
        <title>The Global Catalogue of Microorganisms (GCM) 10K type strain sequencing project: providing services to taxonomists for standard genome sequencing and annotation.</title>
        <authorList>
            <consortium name="The Broad Institute Genomics Platform"/>
            <consortium name="The Broad Institute Genome Sequencing Center for Infectious Disease"/>
            <person name="Wu L."/>
            <person name="Ma J."/>
        </authorList>
    </citation>
    <scope>NUCLEOTIDE SEQUENCE [LARGE SCALE GENOMIC DNA]</scope>
    <source>
        <strain evidence="16">JCM 31037</strain>
    </source>
</reference>
<evidence type="ECO:0000256" key="5">
    <source>
        <dbReference type="ARBA" id="ARBA00022692"/>
    </source>
</evidence>
<dbReference type="InterPro" id="IPR023234">
    <property type="entry name" value="NarG-like_domain"/>
</dbReference>
<keyword evidence="6" id="KW-0479">Metal-binding</keyword>
<feature type="domain" description="NarG-like" evidence="14">
    <location>
        <begin position="9"/>
        <end position="227"/>
    </location>
</feature>
<organism evidence="15 16">
    <name type="scientific">Micromonospora sonneratiae</name>
    <dbReference type="NCBI Taxonomy" id="1184706"/>
    <lineage>
        <taxon>Bacteria</taxon>
        <taxon>Bacillati</taxon>
        <taxon>Actinomycetota</taxon>
        <taxon>Actinomycetes</taxon>
        <taxon>Micromonosporales</taxon>
        <taxon>Micromonosporaceae</taxon>
        <taxon>Micromonospora</taxon>
    </lineage>
</organism>
<dbReference type="InterPro" id="IPR003816">
    <property type="entry name" value="Nitrate_red_gam"/>
</dbReference>
<comment type="caution">
    <text evidence="15">The sequence shown here is derived from an EMBL/GenBank/DDBJ whole genome shotgun (WGS) entry which is preliminary data.</text>
</comment>
<sequence>MTEVSAGDLFWWVVLPYIALAVFVVGHIWRWRYDQFGWTSRSSELQERRLLKWGGPLFHYATFAAIIGHIIGILVPVSATHAMGISEAVYHEFASISGFIAAVLVIGGVVILAGRRLLVARVRATTDAVDYLALILLLLVILTGIVPTLFSLLSQGYDYRTTVAPWFRSLFLFQPDVRAITEAPLIYQIHAVSAWLIFIVWPFSRLVHAWSIPLFYLWRPFIVYRSRRPLPPAEPGTSGRRWRKIGTPY</sequence>
<evidence type="ECO:0000313" key="16">
    <source>
        <dbReference type="Proteomes" id="UP001597260"/>
    </source>
</evidence>
<keyword evidence="2" id="KW-0813">Transport</keyword>
<keyword evidence="10" id="KW-0408">Iron</keyword>
<evidence type="ECO:0000256" key="3">
    <source>
        <dbReference type="ARBA" id="ARBA00022475"/>
    </source>
</evidence>
<evidence type="ECO:0000256" key="13">
    <source>
        <dbReference type="SAM" id="Phobius"/>
    </source>
</evidence>
<dbReference type="PANTHER" id="PTHR30598">
    <property type="entry name" value="NITRATE REDUCTASE PRIVATE CHAPERONE, REDOX ENZYME MATURATION PROTEIN REMP FAMILY"/>
    <property type="match status" value="1"/>
</dbReference>
<protein>
    <submittedName>
        <fullName evidence="15">Respiratory nitrate reductase subunit gamma</fullName>
    </submittedName>
</protein>
<keyword evidence="7" id="KW-0249">Electron transport</keyword>
<evidence type="ECO:0000256" key="12">
    <source>
        <dbReference type="ARBA" id="ARBA00023136"/>
    </source>
</evidence>
<keyword evidence="3" id="KW-1003">Cell membrane</keyword>
<evidence type="ECO:0000259" key="14">
    <source>
        <dbReference type="Pfam" id="PF02665"/>
    </source>
</evidence>
<name>A0ABW3YJG7_9ACTN</name>
<feature type="transmembrane region" description="Helical" evidence="13">
    <location>
        <begin position="12"/>
        <end position="31"/>
    </location>
</feature>
<dbReference type="InterPro" id="IPR051936">
    <property type="entry name" value="Heme-iron_electron_transfer"/>
</dbReference>
<dbReference type="InterPro" id="IPR036197">
    <property type="entry name" value="NarG-like_sf"/>
</dbReference>
<evidence type="ECO:0000256" key="6">
    <source>
        <dbReference type="ARBA" id="ARBA00022723"/>
    </source>
</evidence>
<dbReference type="Proteomes" id="UP001597260">
    <property type="component" value="Unassembled WGS sequence"/>
</dbReference>
<feature type="transmembrane region" description="Helical" evidence="13">
    <location>
        <begin position="99"/>
        <end position="119"/>
    </location>
</feature>
<comment type="subcellular location">
    <subcellularLocation>
        <location evidence="1">Cell membrane</location>
        <topology evidence="1">Multi-pass membrane protein</topology>
    </subcellularLocation>
</comment>
<evidence type="ECO:0000256" key="1">
    <source>
        <dbReference type="ARBA" id="ARBA00004651"/>
    </source>
</evidence>
<dbReference type="NCBIfam" id="TIGR00351">
    <property type="entry name" value="narI"/>
    <property type="match status" value="1"/>
</dbReference>
<dbReference type="EMBL" id="JBHTMP010000034">
    <property type="protein sequence ID" value="MFD1323627.1"/>
    <property type="molecule type" value="Genomic_DNA"/>
</dbReference>
<keyword evidence="16" id="KW-1185">Reference proteome</keyword>
<keyword evidence="11" id="KW-0534">Nitrate assimilation</keyword>